<protein>
    <submittedName>
        <fullName evidence="1">Uncharacterized protein</fullName>
    </submittedName>
</protein>
<gene>
    <name evidence="1" type="ORF">ADIMK_1252</name>
</gene>
<sequence>MRAFAREHQFPVKRTLLKPLQHCLDTAFALPQSDAVRSFGELSCVVDAGKAWLFLTVELLDLRRYGQTGSTHFARMAAVFKVSADLDAFFLIDMHGKVIKRITQEPEVLPRVATAAHEAMREAGAGHTLSVTLANGYGLVYFEPLATGGEEPADLEALCKIALSLHARLFR</sequence>
<proteinExistence type="predicted"/>
<evidence type="ECO:0000313" key="2">
    <source>
        <dbReference type="Proteomes" id="UP000028252"/>
    </source>
</evidence>
<dbReference type="AlphaFoldDB" id="A0A081G1Z4"/>
<keyword evidence="2" id="KW-1185">Reference proteome</keyword>
<comment type="caution">
    <text evidence="1">The sequence shown here is derived from an EMBL/GenBank/DDBJ whole genome shotgun (WGS) entry which is preliminary data.</text>
</comment>
<evidence type="ECO:0000313" key="1">
    <source>
        <dbReference type="EMBL" id="KEA64799.1"/>
    </source>
</evidence>
<dbReference type="Proteomes" id="UP000028252">
    <property type="component" value="Unassembled WGS sequence"/>
</dbReference>
<reference evidence="1 2" key="1">
    <citation type="submission" date="2014-04" db="EMBL/GenBank/DDBJ databases">
        <title>Marinobacterium kochiensis sp. nov., isolated from sediment sample collected from Kochi backwaters in Kerala, India.</title>
        <authorList>
            <person name="Singh A."/>
            <person name="Pinnaka A.K."/>
        </authorList>
    </citation>
    <scope>NUCLEOTIDE SEQUENCE [LARGE SCALE GENOMIC DNA]</scope>
    <source>
        <strain evidence="1 2">AK27</strain>
    </source>
</reference>
<accession>A0A081G1Z4</accession>
<name>A0A081G1Z4_9GAMM</name>
<dbReference type="PATRIC" id="fig|1232683.4.peg.1242"/>
<organism evidence="1 2">
    <name type="scientific">Marinobacterium lacunae</name>
    <dbReference type="NCBI Taxonomy" id="1232683"/>
    <lineage>
        <taxon>Bacteria</taxon>
        <taxon>Pseudomonadati</taxon>
        <taxon>Pseudomonadota</taxon>
        <taxon>Gammaproteobacteria</taxon>
        <taxon>Oceanospirillales</taxon>
        <taxon>Oceanospirillaceae</taxon>
        <taxon>Marinobacterium</taxon>
    </lineage>
</organism>
<dbReference type="EMBL" id="JMQN01000015">
    <property type="protein sequence ID" value="KEA64799.1"/>
    <property type="molecule type" value="Genomic_DNA"/>
</dbReference>